<gene>
    <name evidence="1" type="ORF">GCM10022388_01430</name>
</gene>
<accession>A0ABP7UD15</accession>
<name>A0ABP7UD15_9FLAO</name>
<protein>
    <submittedName>
        <fullName evidence="1">Uncharacterized protein</fullName>
    </submittedName>
</protein>
<sequence length="210" mass="24305">MKNHIYLLTFFLLVTNSYSQKKSNVKCGFFGNKSVEERSQIFPFNESKKIVLVSYLNSEIIEDVKINTKEVIRLKDSSSFSNAGYKIVKEFSFLSNDTLPEKVYDVTKIVELNQNAIDEFSNWIINYDYKIKNPKKPVLSSLATCYIPRNAVVFLNEKDIVISILEICFECGHYYLLPDPNNFGSTLGLECDERLDYFKNFFIGKGFDLQ</sequence>
<proteinExistence type="predicted"/>
<dbReference type="EMBL" id="BAABCS010000003">
    <property type="protein sequence ID" value="GAA4040623.1"/>
    <property type="molecule type" value="Genomic_DNA"/>
</dbReference>
<comment type="caution">
    <text evidence="1">The sequence shown here is derived from an EMBL/GenBank/DDBJ whole genome shotgun (WGS) entry which is preliminary data.</text>
</comment>
<organism evidence="1 2">
    <name type="scientific">Flavobacterium chungnamense</name>
    <dbReference type="NCBI Taxonomy" id="706182"/>
    <lineage>
        <taxon>Bacteria</taxon>
        <taxon>Pseudomonadati</taxon>
        <taxon>Bacteroidota</taxon>
        <taxon>Flavobacteriia</taxon>
        <taxon>Flavobacteriales</taxon>
        <taxon>Flavobacteriaceae</taxon>
        <taxon>Flavobacterium</taxon>
    </lineage>
</organism>
<keyword evidence="2" id="KW-1185">Reference proteome</keyword>
<dbReference type="Proteomes" id="UP001500426">
    <property type="component" value="Unassembled WGS sequence"/>
</dbReference>
<reference evidence="2" key="1">
    <citation type="journal article" date="2019" name="Int. J. Syst. Evol. Microbiol.">
        <title>The Global Catalogue of Microorganisms (GCM) 10K type strain sequencing project: providing services to taxonomists for standard genome sequencing and annotation.</title>
        <authorList>
            <consortium name="The Broad Institute Genomics Platform"/>
            <consortium name="The Broad Institute Genome Sequencing Center for Infectious Disease"/>
            <person name="Wu L."/>
            <person name="Ma J."/>
        </authorList>
    </citation>
    <scope>NUCLEOTIDE SEQUENCE [LARGE SCALE GENOMIC DNA]</scope>
    <source>
        <strain evidence="2">JCM 17068</strain>
    </source>
</reference>
<evidence type="ECO:0000313" key="2">
    <source>
        <dbReference type="Proteomes" id="UP001500426"/>
    </source>
</evidence>
<evidence type="ECO:0000313" key="1">
    <source>
        <dbReference type="EMBL" id="GAA4040623.1"/>
    </source>
</evidence>
<dbReference type="RefSeq" id="WP_345089193.1">
    <property type="nucleotide sequence ID" value="NZ_BAABCS010000003.1"/>
</dbReference>